<dbReference type="InterPro" id="IPR036627">
    <property type="entry name" value="CobW-likC_sf"/>
</dbReference>
<dbReference type="InterPro" id="IPR027417">
    <property type="entry name" value="P-loop_NTPase"/>
</dbReference>
<dbReference type="SUPFAM" id="SSF90002">
    <property type="entry name" value="Hypothetical protein YjiA, C-terminal domain"/>
    <property type="match status" value="1"/>
</dbReference>
<dbReference type="Proteomes" id="UP000435177">
    <property type="component" value="Unassembled WGS sequence"/>
</dbReference>
<proteinExistence type="inferred from homology"/>
<dbReference type="InterPro" id="IPR051316">
    <property type="entry name" value="Zinc-reg_GTPase_activator"/>
</dbReference>
<dbReference type="EMBL" id="WOAA01000003">
    <property type="protein sequence ID" value="MUG65519.1"/>
    <property type="molecule type" value="Genomic_DNA"/>
</dbReference>
<dbReference type="PANTHER" id="PTHR13748">
    <property type="entry name" value="COBW-RELATED"/>
    <property type="match status" value="1"/>
</dbReference>
<dbReference type="EMBL" id="NPBY01000016">
    <property type="protein sequence ID" value="PAD78783.1"/>
    <property type="molecule type" value="Genomic_DNA"/>
</dbReference>
<evidence type="ECO:0000259" key="8">
    <source>
        <dbReference type="Pfam" id="PF07683"/>
    </source>
</evidence>
<evidence type="ECO:0000256" key="4">
    <source>
        <dbReference type="ARBA" id="ARBA00034320"/>
    </source>
</evidence>
<sequence>MKPTPVIIISGFLGSGKTTLLLELIKDLNARNLKPAILMNELGKADVDGSILAESAQGLPVEKRFDGCICCSKKSEISGALQSLLDLAPDVILVELTGVANPEEVVDAMAEPELIDKVMLHNIVTVVDAEHVLEYNSIFSADKQLVYTLRRQLEVADVILVNKQDLVPYPHLSKVHHLIKKYNDTAQIFNTTLGKFNQEAVIGALRPLHHQAKTTVRFNIVSAHSHTHHPHHGSASSSRSEQPGHASFSRIQTIMIPISRQTALSLPRLTKWLKTTGQHVLRAKGYVALKGSSTPSLIQFSGKQLRSESTAYTGAYYLVMIGYELDERALLQEWQANVIA</sequence>
<keyword evidence="1" id="KW-0547">Nucleotide-binding</keyword>
<organism evidence="10 11">
    <name type="scientific">Paenibacillus campinasensis</name>
    <dbReference type="NCBI Taxonomy" id="66347"/>
    <lineage>
        <taxon>Bacteria</taxon>
        <taxon>Bacillati</taxon>
        <taxon>Bacillota</taxon>
        <taxon>Bacilli</taxon>
        <taxon>Bacillales</taxon>
        <taxon>Paenibacillaceae</taxon>
        <taxon>Paenibacillus</taxon>
    </lineage>
</organism>
<dbReference type="GO" id="GO:0016787">
    <property type="term" value="F:hydrolase activity"/>
    <property type="evidence" value="ECO:0007669"/>
    <property type="project" value="UniProtKB-KW"/>
</dbReference>
<reference evidence="10 11" key="1">
    <citation type="submission" date="2017-07" db="EMBL/GenBank/DDBJ databases">
        <title>Isolation and whole genome analysis of endospore-forming bacteria from heroin.</title>
        <authorList>
            <person name="Kalinowski J."/>
            <person name="Ahrens B."/>
            <person name="Al-Dilaimi A."/>
            <person name="Winkler A."/>
            <person name="Wibberg D."/>
            <person name="Schleenbecker U."/>
            <person name="Ruckert C."/>
            <person name="Wolfel R."/>
            <person name="Grass G."/>
        </authorList>
    </citation>
    <scope>NUCLEOTIDE SEQUENCE [LARGE SCALE GENOMIC DNA]</scope>
    <source>
        <strain evidence="10 11">7537-G1</strain>
    </source>
</reference>
<protein>
    <submittedName>
        <fullName evidence="9">GTP-binding protein</fullName>
    </submittedName>
</protein>
<dbReference type="SUPFAM" id="SSF52540">
    <property type="entry name" value="P-loop containing nucleoside triphosphate hydrolases"/>
    <property type="match status" value="1"/>
</dbReference>
<keyword evidence="3" id="KW-0143">Chaperone</keyword>
<dbReference type="RefSeq" id="WP_095264057.1">
    <property type="nucleotide sequence ID" value="NZ_NPBY01000016.1"/>
</dbReference>
<dbReference type="GO" id="GO:0000166">
    <property type="term" value="F:nucleotide binding"/>
    <property type="evidence" value="ECO:0007669"/>
    <property type="project" value="UniProtKB-KW"/>
</dbReference>
<feature type="domain" description="CobW C-terminal" evidence="8">
    <location>
        <begin position="258"/>
        <end position="336"/>
    </location>
</feature>
<evidence type="ECO:0000256" key="3">
    <source>
        <dbReference type="ARBA" id="ARBA00023186"/>
    </source>
</evidence>
<name>A0A268F0B7_9BACL</name>
<dbReference type="PANTHER" id="PTHR13748:SF62">
    <property type="entry name" value="COBW DOMAIN-CONTAINING PROTEIN"/>
    <property type="match status" value="1"/>
</dbReference>
<evidence type="ECO:0000259" key="7">
    <source>
        <dbReference type="Pfam" id="PF02492"/>
    </source>
</evidence>
<evidence type="ECO:0000313" key="10">
    <source>
        <dbReference type="EMBL" id="PAD78783.1"/>
    </source>
</evidence>
<evidence type="ECO:0000256" key="2">
    <source>
        <dbReference type="ARBA" id="ARBA00022801"/>
    </source>
</evidence>
<dbReference type="AlphaFoldDB" id="A0A268F0B7"/>
<comment type="caution">
    <text evidence="10">The sequence shown here is derived from an EMBL/GenBank/DDBJ whole genome shotgun (WGS) entry which is preliminary data.</text>
</comment>
<evidence type="ECO:0000256" key="1">
    <source>
        <dbReference type="ARBA" id="ARBA00022741"/>
    </source>
</evidence>
<evidence type="ECO:0000256" key="5">
    <source>
        <dbReference type="ARBA" id="ARBA00049117"/>
    </source>
</evidence>
<evidence type="ECO:0000313" key="12">
    <source>
        <dbReference type="Proteomes" id="UP000435177"/>
    </source>
</evidence>
<evidence type="ECO:0000313" key="9">
    <source>
        <dbReference type="EMBL" id="MUG65519.1"/>
    </source>
</evidence>
<keyword evidence="12" id="KW-1185">Reference proteome</keyword>
<feature type="region of interest" description="Disordered" evidence="6">
    <location>
        <begin position="224"/>
        <end position="244"/>
    </location>
</feature>
<dbReference type="Pfam" id="PF02492">
    <property type="entry name" value="cobW"/>
    <property type="match status" value="1"/>
</dbReference>
<comment type="catalytic activity">
    <reaction evidence="5">
        <text>GTP + H2O = GDP + phosphate + H(+)</text>
        <dbReference type="Rhea" id="RHEA:19669"/>
        <dbReference type="ChEBI" id="CHEBI:15377"/>
        <dbReference type="ChEBI" id="CHEBI:15378"/>
        <dbReference type="ChEBI" id="CHEBI:37565"/>
        <dbReference type="ChEBI" id="CHEBI:43474"/>
        <dbReference type="ChEBI" id="CHEBI:58189"/>
    </reaction>
    <physiologicalReaction direction="left-to-right" evidence="5">
        <dbReference type="Rhea" id="RHEA:19670"/>
    </physiologicalReaction>
</comment>
<dbReference type="GO" id="GO:0005737">
    <property type="term" value="C:cytoplasm"/>
    <property type="evidence" value="ECO:0007669"/>
    <property type="project" value="TreeGrafter"/>
</dbReference>
<accession>A0A268F0B7</accession>
<evidence type="ECO:0000256" key="6">
    <source>
        <dbReference type="SAM" id="MobiDB-lite"/>
    </source>
</evidence>
<keyword evidence="2" id="KW-0378">Hydrolase</keyword>
<dbReference type="InterPro" id="IPR003495">
    <property type="entry name" value="CobW/HypB/UreG_nucleotide-bd"/>
</dbReference>
<dbReference type="Gene3D" id="3.30.1220.10">
    <property type="entry name" value="CobW-like, C-terminal domain"/>
    <property type="match status" value="1"/>
</dbReference>
<dbReference type="Pfam" id="PF07683">
    <property type="entry name" value="CobW_C"/>
    <property type="match status" value="1"/>
</dbReference>
<comment type="similarity">
    <text evidence="4">Belongs to the SIMIBI class G3E GTPase family. ZNG1 subfamily.</text>
</comment>
<dbReference type="CDD" id="cd03112">
    <property type="entry name" value="CobW-like"/>
    <property type="match status" value="1"/>
</dbReference>
<dbReference type="Gene3D" id="3.40.50.300">
    <property type="entry name" value="P-loop containing nucleotide triphosphate hydrolases"/>
    <property type="match status" value="1"/>
</dbReference>
<gene>
    <name evidence="10" type="ORF">CHH67_05735</name>
    <name evidence="9" type="ORF">GNP94_05790</name>
</gene>
<dbReference type="Proteomes" id="UP000215596">
    <property type="component" value="Unassembled WGS sequence"/>
</dbReference>
<evidence type="ECO:0000313" key="11">
    <source>
        <dbReference type="Proteomes" id="UP000215596"/>
    </source>
</evidence>
<feature type="domain" description="CobW/HypB/UreG nucleotide-binding" evidence="7">
    <location>
        <begin position="5"/>
        <end position="189"/>
    </location>
</feature>
<reference evidence="9 12" key="2">
    <citation type="submission" date="2019-11" db="EMBL/GenBank/DDBJ databases">
        <title>Draft genome sequences of five Paenibacillus species of dairy origin.</title>
        <authorList>
            <person name="Olajide A.M."/>
            <person name="Chen S."/>
            <person name="Lapointe G."/>
        </authorList>
    </citation>
    <scope>NUCLEOTIDE SEQUENCE [LARGE SCALE GENOMIC DNA]</scope>
    <source>
        <strain evidence="9 12">3CS1</strain>
    </source>
</reference>
<dbReference type="InterPro" id="IPR011629">
    <property type="entry name" value="CobW-like_C"/>
</dbReference>
<dbReference type="OrthoDB" id="9808822at2"/>